<evidence type="ECO:0000313" key="2">
    <source>
        <dbReference type="Proteomes" id="UP000828048"/>
    </source>
</evidence>
<gene>
    <name evidence="1" type="ORF">Vadar_019969</name>
</gene>
<dbReference type="Proteomes" id="UP000828048">
    <property type="component" value="Chromosome 5"/>
</dbReference>
<proteinExistence type="predicted"/>
<protein>
    <submittedName>
        <fullName evidence="1">Uncharacterized protein</fullName>
    </submittedName>
</protein>
<keyword evidence="2" id="KW-1185">Reference proteome</keyword>
<evidence type="ECO:0000313" key="1">
    <source>
        <dbReference type="EMBL" id="KAH7846940.1"/>
    </source>
</evidence>
<reference evidence="1 2" key="1">
    <citation type="journal article" date="2021" name="Hortic Res">
        <title>High-quality reference genome and annotation aids understanding of berry development for evergreen blueberry (Vaccinium darrowii).</title>
        <authorList>
            <person name="Yu J."/>
            <person name="Hulse-Kemp A.M."/>
            <person name="Babiker E."/>
            <person name="Staton M."/>
        </authorList>
    </citation>
    <scope>NUCLEOTIDE SEQUENCE [LARGE SCALE GENOMIC DNA]</scope>
    <source>
        <strain evidence="2">cv. NJ 8807/NJ 8810</strain>
        <tissue evidence="1">Young leaf</tissue>
    </source>
</reference>
<sequence>MKGFVFWVAGTALVLLCLSIDESTSSVPDMALTHHEGDMAAMTGSRKLKEIGHTSSDERSNAGSVNLEDYEPIDPVPSSMTSIKPGPIQHGTPLMPYIPQPSPPPEHPKQGGFP</sequence>
<organism evidence="1 2">
    <name type="scientific">Vaccinium darrowii</name>
    <dbReference type="NCBI Taxonomy" id="229202"/>
    <lineage>
        <taxon>Eukaryota</taxon>
        <taxon>Viridiplantae</taxon>
        <taxon>Streptophyta</taxon>
        <taxon>Embryophyta</taxon>
        <taxon>Tracheophyta</taxon>
        <taxon>Spermatophyta</taxon>
        <taxon>Magnoliopsida</taxon>
        <taxon>eudicotyledons</taxon>
        <taxon>Gunneridae</taxon>
        <taxon>Pentapetalae</taxon>
        <taxon>asterids</taxon>
        <taxon>Ericales</taxon>
        <taxon>Ericaceae</taxon>
        <taxon>Vaccinioideae</taxon>
        <taxon>Vaccinieae</taxon>
        <taxon>Vaccinium</taxon>
    </lineage>
</organism>
<dbReference type="EMBL" id="CM037155">
    <property type="protein sequence ID" value="KAH7846940.1"/>
    <property type="molecule type" value="Genomic_DNA"/>
</dbReference>
<name>A0ACB7Y1Z6_9ERIC</name>
<comment type="caution">
    <text evidence="1">The sequence shown here is derived from an EMBL/GenBank/DDBJ whole genome shotgun (WGS) entry which is preliminary data.</text>
</comment>
<accession>A0ACB7Y1Z6</accession>